<name>A0A7J0FBP8_9ERIC</name>
<dbReference type="EMBL" id="BJWL01000011">
    <property type="protein sequence ID" value="GFY96033.1"/>
    <property type="molecule type" value="Genomic_DNA"/>
</dbReference>
<dbReference type="GO" id="GO:0071013">
    <property type="term" value="C:catalytic step 2 spliceosome"/>
    <property type="evidence" value="ECO:0007669"/>
    <property type="project" value="TreeGrafter"/>
</dbReference>
<evidence type="ECO:0000313" key="2">
    <source>
        <dbReference type="Proteomes" id="UP000585474"/>
    </source>
</evidence>
<comment type="caution">
    <text evidence="1">The sequence shown here is derived from an EMBL/GenBank/DDBJ whole genome shotgun (WGS) entry which is preliminary data.</text>
</comment>
<dbReference type="GO" id="GO:0003723">
    <property type="term" value="F:RNA binding"/>
    <property type="evidence" value="ECO:0007669"/>
    <property type="project" value="TreeGrafter"/>
</dbReference>
<sequence length="240" mass="26607">MESEDIINLPASCNSVYKSENDSIHDSICEPSGADSQLSNSKVKEGKLKREIFRTSEVDVGNGDSQPFVATDTDGNLIGSSSFLQASVELNETVAIAKDKKRFSSGIQTENGCRTAQDGTISEVKKARTTVDEHQPSVHVTYNSLTSLAFLNSDSKRKLEELLQQWSKWHTQNCTSSHDSSEVLKSGEETYFPALRLGLDNPSSVSFWMDDQTRHHMSREFIALDSKSVPLYDRGYSLEG</sequence>
<organism evidence="1 2">
    <name type="scientific">Actinidia rufa</name>
    <dbReference type="NCBI Taxonomy" id="165716"/>
    <lineage>
        <taxon>Eukaryota</taxon>
        <taxon>Viridiplantae</taxon>
        <taxon>Streptophyta</taxon>
        <taxon>Embryophyta</taxon>
        <taxon>Tracheophyta</taxon>
        <taxon>Spermatophyta</taxon>
        <taxon>Magnoliopsida</taxon>
        <taxon>eudicotyledons</taxon>
        <taxon>Gunneridae</taxon>
        <taxon>Pentapetalae</taxon>
        <taxon>asterids</taxon>
        <taxon>Ericales</taxon>
        <taxon>Actinidiaceae</taxon>
        <taxon>Actinidia</taxon>
    </lineage>
</organism>
<gene>
    <name evidence="1" type="ORF">Acr_11g0003390</name>
</gene>
<dbReference type="Proteomes" id="UP000585474">
    <property type="component" value="Unassembled WGS sequence"/>
</dbReference>
<dbReference type="PANTHER" id="PTHR13316">
    <property type="entry name" value="ZINC FINGER, CCHC DOMAIN CONTAINING 8"/>
    <property type="match status" value="1"/>
</dbReference>
<dbReference type="AlphaFoldDB" id="A0A7J0FBP8"/>
<dbReference type="PANTHER" id="PTHR13316:SF0">
    <property type="entry name" value="ZINC FINGER CCHC DOMAIN-CONTAINING PROTEIN 8"/>
    <property type="match status" value="1"/>
</dbReference>
<accession>A0A7J0FBP8</accession>
<protein>
    <submittedName>
        <fullName evidence="1">Proline-rich spliceosome-associated (PSP) family protein</fullName>
    </submittedName>
</protein>
<keyword evidence="2" id="KW-1185">Reference proteome</keyword>
<dbReference type="InterPro" id="IPR052115">
    <property type="entry name" value="NEXT_complex_subunit_ZCCHC8"/>
</dbReference>
<dbReference type="OrthoDB" id="8026949at2759"/>
<evidence type="ECO:0000313" key="1">
    <source>
        <dbReference type="EMBL" id="GFY96033.1"/>
    </source>
</evidence>
<proteinExistence type="predicted"/>
<reference evidence="1 2" key="1">
    <citation type="submission" date="2019-07" db="EMBL/GenBank/DDBJ databases">
        <title>De Novo Assembly of kiwifruit Actinidia rufa.</title>
        <authorList>
            <person name="Sugita-Konishi S."/>
            <person name="Sato K."/>
            <person name="Mori E."/>
            <person name="Abe Y."/>
            <person name="Kisaki G."/>
            <person name="Hamano K."/>
            <person name="Suezawa K."/>
            <person name="Otani M."/>
            <person name="Fukuda T."/>
            <person name="Manabe T."/>
            <person name="Gomi K."/>
            <person name="Tabuchi M."/>
            <person name="Akimitsu K."/>
            <person name="Kataoka I."/>
        </authorList>
    </citation>
    <scope>NUCLEOTIDE SEQUENCE [LARGE SCALE GENOMIC DNA]</scope>
    <source>
        <strain evidence="2">cv. Fuchu</strain>
    </source>
</reference>